<dbReference type="AlphaFoldDB" id="A0A915P6N2"/>
<keyword evidence="2" id="KW-1185">Reference proteome</keyword>
<feature type="signal peptide" evidence="1">
    <location>
        <begin position="1"/>
        <end position="23"/>
    </location>
</feature>
<dbReference type="WBParaSite" id="scf7180000424270.g12681">
    <property type="protein sequence ID" value="scf7180000424270.g12681"/>
    <property type="gene ID" value="scf7180000424270.g12681"/>
</dbReference>
<proteinExistence type="predicted"/>
<feature type="chain" id="PRO_5037723847" evidence="1">
    <location>
        <begin position="24"/>
        <end position="146"/>
    </location>
</feature>
<name>A0A915P6N2_9BILA</name>
<sequence>MASLLSFYLLSLIFTFLLITTQARPEYRQISTINSSNRVKRFGGWGGGTYRYGPCGYGESKRKYLFSYGGRGPCGSGEHHSAEVYVHKRCFNCAICDTSLMAGNCSIDDTIFQYFGPLWFCPAHKMLGSGEKLKLLKAKYGDPGQK</sequence>
<accession>A0A915P6N2</accession>
<dbReference type="Proteomes" id="UP000887560">
    <property type="component" value="Unplaced"/>
</dbReference>
<evidence type="ECO:0000313" key="3">
    <source>
        <dbReference type="WBParaSite" id="scf7180000424270.g12681"/>
    </source>
</evidence>
<reference evidence="3" key="1">
    <citation type="submission" date="2022-11" db="UniProtKB">
        <authorList>
            <consortium name="WormBaseParasite"/>
        </authorList>
    </citation>
    <scope>IDENTIFICATION</scope>
</reference>
<evidence type="ECO:0000313" key="2">
    <source>
        <dbReference type="Proteomes" id="UP000887560"/>
    </source>
</evidence>
<evidence type="ECO:0000256" key="1">
    <source>
        <dbReference type="SAM" id="SignalP"/>
    </source>
</evidence>
<protein>
    <submittedName>
        <fullName evidence="3">LIM zinc-binding domain-containing protein</fullName>
    </submittedName>
</protein>
<organism evidence="2 3">
    <name type="scientific">Meloidogyne floridensis</name>
    <dbReference type="NCBI Taxonomy" id="298350"/>
    <lineage>
        <taxon>Eukaryota</taxon>
        <taxon>Metazoa</taxon>
        <taxon>Ecdysozoa</taxon>
        <taxon>Nematoda</taxon>
        <taxon>Chromadorea</taxon>
        <taxon>Rhabditida</taxon>
        <taxon>Tylenchina</taxon>
        <taxon>Tylenchomorpha</taxon>
        <taxon>Tylenchoidea</taxon>
        <taxon>Meloidogynidae</taxon>
        <taxon>Meloidogyninae</taxon>
        <taxon>Meloidogyne</taxon>
    </lineage>
</organism>
<keyword evidence="1" id="KW-0732">Signal</keyword>